<dbReference type="PROSITE" id="PS50966">
    <property type="entry name" value="ZF_SWIM"/>
    <property type="match status" value="1"/>
</dbReference>
<evidence type="ECO:0000313" key="3">
    <source>
        <dbReference type="EMBL" id="RTQ37276.1"/>
    </source>
</evidence>
<comment type="caution">
    <text evidence="3">The sequence shown here is derived from an EMBL/GenBank/DDBJ whole genome shotgun (WGS) entry which is preliminary data.</text>
</comment>
<gene>
    <name evidence="3" type="ORF">EJP69_05980</name>
</gene>
<evidence type="ECO:0000256" key="1">
    <source>
        <dbReference type="PROSITE-ProRule" id="PRU00325"/>
    </source>
</evidence>
<dbReference type="InterPro" id="IPR007527">
    <property type="entry name" value="Znf_SWIM"/>
</dbReference>
<dbReference type="Proteomes" id="UP000267418">
    <property type="component" value="Unassembled WGS sequence"/>
</dbReference>
<dbReference type="AlphaFoldDB" id="A0A3S0J974"/>
<dbReference type="OrthoDB" id="7821105at2"/>
<dbReference type="EMBL" id="RXOE01000001">
    <property type="protein sequence ID" value="RTQ37276.1"/>
    <property type="molecule type" value="Genomic_DNA"/>
</dbReference>
<keyword evidence="1" id="KW-0479">Metal-binding</keyword>
<sequence>MRFQYRYFGHSGAQHTANSTALQFAPDTLRAPVHFVADINRHLPFREGMSALHDVVVGDLRFKPRDKSAYLEWLAGQEGELLAQFMARSDAIKAQMEPISKELTELRKSKRAVMQPFMSAQQRYFDHIYKVNREAWFVLDPVITVHPDRVFFECFSQDESSYGMFSCSHDIFDRVSDHAFGTTNVDYSESLYDEFQKIRNYKTTRLTIDPGGFQVQSDNDPAFHEPKIDVPDSWVRGFLQVSSAMLLPAQRLQLHPMDIHNICLVLRRRKERAGPRSLRFILRPGQPVRILFEPWGHEMVCPRSTHSAVSDTDIRVWGRRRLLQLERLVPVAQGFTVHLLGTGMPSFWVAQLPDMEFTLGLSGWTANDWSRNGHFELLQPRQTVDQDSLLRVFAALGERWRATTDELAAATGLSTLTVDAALGGYVQAGRVVYDIAHGVWRLRELSREPLPMDKLRYASPEEEAAAELVRARRITNVKTQARSDGGVSLSGKCKGSAGQREYFTSLQLDADQRVASGECQCSHFVRHRMTKGPCEHMLALRLSAAPAVTAMTEKTTKTTDQERTTAHIG</sequence>
<evidence type="ECO:0000313" key="4">
    <source>
        <dbReference type="Proteomes" id="UP000267418"/>
    </source>
</evidence>
<feature type="domain" description="SWIM-type" evidence="2">
    <location>
        <begin position="504"/>
        <end position="545"/>
    </location>
</feature>
<accession>A0A3S0J974</accession>
<keyword evidence="1" id="KW-0862">Zinc</keyword>
<organism evidence="3 4">
    <name type="scientific">Variovorax gossypii</name>
    <dbReference type="NCBI Taxonomy" id="1679495"/>
    <lineage>
        <taxon>Bacteria</taxon>
        <taxon>Pseudomonadati</taxon>
        <taxon>Pseudomonadota</taxon>
        <taxon>Betaproteobacteria</taxon>
        <taxon>Burkholderiales</taxon>
        <taxon>Comamonadaceae</taxon>
        <taxon>Variovorax</taxon>
    </lineage>
</organism>
<dbReference type="GO" id="GO:0008270">
    <property type="term" value="F:zinc ion binding"/>
    <property type="evidence" value="ECO:0007669"/>
    <property type="project" value="UniProtKB-KW"/>
</dbReference>
<proteinExistence type="predicted"/>
<protein>
    <submittedName>
        <fullName evidence="3">SWIM zinc finger family protein</fullName>
    </submittedName>
</protein>
<dbReference type="RefSeq" id="WP_126469022.1">
    <property type="nucleotide sequence ID" value="NZ_RXOE01000001.1"/>
</dbReference>
<name>A0A3S0J974_9BURK</name>
<keyword evidence="4" id="KW-1185">Reference proteome</keyword>
<keyword evidence="1" id="KW-0863">Zinc-finger</keyword>
<evidence type="ECO:0000259" key="2">
    <source>
        <dbReference type="PROSITE" id="PS50966"/>
    </source>
</evidence>
<reference evidence="3 4" key="1">
    <citation type="submission" date="2018-12" db="EMBL/GenBank/DDBJ databases">
        <title>The genome of Variovorax gossypii DSM 100435.</title>
        <authorList>
            <person name="Gao J."/>
            <person name="Sun J."/>
        </authorList>
    </citation>
    <scope>NUCLEOTIDE SEQUENCE [LARGE SCALE GENOMIC DNA]</scope>
    <source>
        <strain evidence="3 4">DSM 100435</strain>
    </source>
</reference>